<organism evidence="1 2">
    <name type="scientific">Tanacetum coccineum</name>
    <dbReference type="NCBI Taxonomy" id="301880"/>
    <lineage>
        <taxon>Eukaryota</taxon>
        <taxon>Viridiplantae</taxon>
        <taxon>Streptophyta</taxon>
        <taxon>Embryophyta</taxon>
        <taxon>Tracheophyta</taxon>
        <taxon>Spermatophyta</taxon>
        <taxon>Magnoliopsida</taxon>
        <taxon>eudicotyledons</taxon>
        <taxon>Gunneridae</taxon>
        <taxon>Pentapetalae</taxon>
        <taxon>asterids</taxon>
        <taxon>campanulids</taxon>
        <taxon>Asterales</taxon>
        <taxon>Asteraceae</taxon>
        <taxon>Asteroideae</taxon>
        <taxon>Anthemideae</taxon>
        <taxon>Anthemidinae</taxon>
        <taxon>Tanacetum</taxon>
    </lineage>
</organism>
<proteinExistence type="predicted"/>
<dbReference type="EMBL" id="BQNB010016285">
    <property type="protein sequence ID" value="GJT50002.1"/>
    <property type="molecule type" value="Genomic_DNA"/>
</dbReference>
<evidence type="ECO:0000313" key="1">
    <source>
        <dbReference type="EMBL" id="GJT50002.1"/>
    </source>
</evidence>
<evidence type="ECO:0000313" key="2">
    <source>
        <dbReference type="Proteomes" id="UP001151760"/>
    </source>
</evidence>
<keyword evidence="2" id="KW-1185">Reference proteome</keyword>
<dbReference type="Proteomes" id="UP001151760">
    <property type="component" value="Unassembled WGS sequence"/>
</dbReference>
<sequence>MSSSESDSSSLEVKSSFESKRGFKKVVKVGEDSSSTGATAKVKTVNGEHQLQALVDKKKVIIIETSIRSDLKLEDAGGTDCLPTTTIFKELARMGKSLPI</sequence>
<accession>A0ABQ5EGW2</accession>
<reference evidence="1" key="2">
    <citation type="submission" date="2022-01" db="EMBL/GenBank/DDBJ databases">
        <authorList>
            <person name="Yamashiro T."/>
            <person name="Shiraishi A."/>
            <person name="Satake H."/>
            <person name="Nakayama K."/>
        </authorList>
    </citation>
    <scope>NUCLEOTIDE SEQUENCE</scope>
</reference>
<protein>
    <submittedName>
        <fullName evidence="1">Uncharacterized protein</fullName>
    </submittedName>
</protein>
<comment type="caution">
    <text evidence="1">The sequence shown here is derived from an EMBL/GenBank/DDBJ whole genome shotgun (WGS) entry which is preliminary data.</text>
</comment>
<name>A0ABQ5EGW2_9ASTR</name>
<reference evidence="1" key="1">
    <citation type="journal article" date="2022" name="Int. J. Mol. Sci.">
        <title>Draft Genome of Tanacetum Coccineum: Genomic Comparison of Closely Related Tanacetum-Family Plants.</title>
        <authorList>
            <person name="Yamashiro T."/>
            <person name="Shiraishi A."/>
            <person name="Nakayama K."/>
            <person name="Satake H."/>
        </authorList>
    </citation>
    <scope>NUCLEOTIDE SEQUENCE</scope>
</reference>
<gene>
    <name evidence="1" type="ORF">Tco_0976159</name>
</gene>